<feature type="compositionally biased region" description="Low complexity" evidence="2">
    <location>
        <begin position="32"/>
        <end position="73"/>
    </location>
</feature>
<feature type="compositionally biased region" description="Polar residues" evidence="2">
    <location>
        <begin position="173"/>
        <end position="182"/>
    </location>
</feature>
<feature type="compositionally biased region" description="Basic and acidic residues" evidence="2">
    <location>
        <begin position="1207"/>
        <end position="1225"/>
    </location>
</feature>
<keyword evidence="4" id="KW-1185">Reference proteome</keyword>
<feature type="compositionally biased region" description="Low complexity" evidence="2">
    <location>
        <begin position="94"/>
        <end position="120"/>
    </location>
</feature>
<name>A0A423VB29_9PEZI</name>
<dbReference type="EMBL" id="LKEA01000083">
    <property type="protein sequence ID" value="ROV88131.1"/>
    <property type="molecule type" value="Genomic_DNA"/>
</dbReference>
<dbReference type="SUPFAM" id="SSF90257">
    <property type="entry name" value="Myosin rod fragments"/>
    <property type="match status" value="1"/>
</dbReference>
<feature type="compositionally biased region" description="Low complexity" evidence="2">
    <location>
        <begin position="1194"/>
        <end position="1206"/>
    </location>
</feature>
<feature type="compositionally biased region" description="Polar residues" evidence="2">
    <location>
        <begin position="226"/>
        <end position="235"/>
    </location>
</feature>
<feature type="region of interest" description="Disordered" evidence="2">
    <location>
        <begin position="469"/>
        <end position="579"/>
    </location>
</feature>
<feature type="coiled-coil region" evidence="1">
    <location>
        <begin position="988"/>
        <end position="1068"/>
    </location>
</feature>
<keyword evidence="1" id="KW-0175">Coiled coil</keyword>
<gene>
    <name evidence="3" type="ORF">VMCG_10421</name>
</gene>
<feature type="coiled-coil region" evidence="1">
    <location>
        <begin position="864"/>
        <end position="898"/>
    </location>
</feature>
<feature type="region of interest" description="Disordered" evidence="2">
    <location>
        <begin position="1"/>
        <end position="187"/>
    </location>
</feature>
<dbReference type="OrthoDB" id="10255512at2759"/>
<feature type="compositionally biased region" description="Pro residues" evidence="2">
    <location>
        <begin position="556"/>
        <end position="566"/>
    </location>
</feature>
<protein>
    <submittedName>
        <fullName evidence="3">Uncharacterized protein</fullName>
    </submittedName>
</protein>
<feature type="coiled-coil region" evidence="1">
    <location>
        <begin position="925"/>
        <end position="952"/>
    </location>
</feature>
<dbReference type="STRING" id="356882.A0A423VB29"/>
<evidence type="ECO:0000313" key="4">
    <source>
        <dbReference type="Proteomes" id="UP000283895"/>
    </source>
</evidence>
<feature type="compositionally biased region" description="Basic and acidic residues" evidence="2">
    <location>
        <begin position="499"/>
        <end position="509"/>
    </location>
</feature>
<feature type="compositionally biased region" description="Low complexity" evidence="2">
    <location>
        <begin position="201"/>
        <end position="225"/>
    </location>
</feature>
<feature type="region of interest" description="Disordered" evidence="2">
    <location>
        <begin position="201"/>
        <end position="235"/>
    </location>
</feature>
<evidence type="ECO:0000313" key="3">
    <source>
        <dbReference type="EMBL" id="ROV88131.1"/>
    </source>
</evidence>
<feature type="coiled-coil region" evidence="1">
    <location>
        <begin position="790"/>
        <end position="831"/>
    </location>
</feature>
<accession>A0A423VB29</accession>
<evidence type="ECO:0000256" key="1">
    <source>
        <dbReference type="SAM" id="Coils"/>
    </source>
</evidence>
<reference evidence="3 4" key="1">
    <citation type="submission" date="2015-09" db="EMBL/GenBank/DDBJ databases">
        <title>Host preference determinants of Valsa canker pathogens revealed by comparative genomics.</title>
        <authorList>
            <person name="Yin Z."/>
            <person name="Huang L."/>
        </authorList>
    </citation>
    <scope>NUCLEOTIDE SEQUENCE [LARGE SCALE GENOMIC DNA]</scope>
    <source>
        <strain evidence="3 4">03-1</strain>
    </source>
</reference>
<feature type="region of interest" description="Disordered" evidence="2">
    <location>
        <begin position="619"/>
        <end position="701"/>
    </location>
</feature>
<feature type="compositionally biased region" description="Polar residues" evidence="2">
    <location>
        <begin position="340"/>
        <end position="367"/>
    </location>
</feature>
<feature type="compositionally biased region" description="Polar residues" evidence="2">
    <location>
        <begin position="476"/>
        <end position="493"/>
    </location>
</feature>
<organism evidence="3 4">
    <name type="scientific">Cytospora schulzeri</name>
    <dbReference type="NCBI Taxonomy" id="448051"/>
    <lineage>
        <taxon>Eukaryota</taxon>
        <taxon>Fungi</taxon>
        <taxon>Dikarya</taxon>
        <taxon>Ascomycota</taxon>
        <taxon>Pezizomycotina</taxon>
        <taxon>Sordariomycetes</taxon>
        <taxon>Sordariomycetidae</taxon>
        <taxon>Diaporthales</taxon>
        <taxon>Cytosporaceae</taxon>
        <taxon>Cytospora</taxon>
    </lineage>
</organism>
<evidence type="ECO:0000256" key="2">
    <source>
        <dbReference type="SAM" id="MobiDB-lite"/>
    </source>
</evidence>
<feature type="region of interest" description="Disordered" evidence="2">
    <location>
        <begin position="1233"/>
        <end position="1252"/>
    </location>
</feature>
<feature type="compositionally biased region" description="Low complexity" evidence="2">
    <location>
        <begin position="150"/>
        <end position="167"/>
    </location>
</feature>
<sequence>MASRTSHTWSFPGVEYIWPGDSTAQRNPLPRTGSNSNSASSTTTSLSSVTTSSYDNSNSNSNSNSTSTNNNRSTSHRPTRHVTFDNASELSDVSASSTKASSGSSIPSSTTTTPSHHGPSLRASRMTKSDARPSGNPAAGPARPTYGPEQQQYAPQQPSHSASQSYHRPPLVSTGSSQQSIFGNPHGIRDRHTLVAQTKPPVVVPNSSSSNSNNSSSRSGAPSNVRNPFTSTTPSLNHLGIPGYVGATPSQPPMPIPLQIQMPGAFPTETVIPYRRPTDVSTQLSMSTNDSADHFPNDDVWDSEGDSGSCLSTSTDATTVASDITEKGGEGYGMAHTHRAPSSSGTVTPTQSSQQNRHAQMFSGSSHRTPRGPILRRAGHKSVLSTGSKTPSLSSVSSVRSSSTQHSAKTSSASTGSNPSTTGTRSSHGRGGGPRIHIEVNRSVQSRESQTDLRKRKMIEEALIDKIEQLKDQGQVRDTSPPSSIASVPSRQGLSVRFAEPEREKEKPRSPVSVAPQQVKPKAPVVPTAPEEAKPQPLAPAPVPTSVSAPTTADPTPAPAPAPALVPAPTVSEQEKNLSKELVLQTREIQKLELELEKRDVLIREKEKLEQELKLKEESAALERKTEHEQHLKQLQRERTEAEKAEKERQRTVQKEVERLDREKKEVEKAEKERDKQLQKQREQLEREKQEVERAQKEHDKLQASFIEQGNLLSDLKNRFDEQSKTLETTEAERAELQETRDDFERKCSDLSRTLSHVSDKERFVVEQVASLQIIKEALQGRVGPLETRVEEQKKEIDGLNKERDGLYQDVKSYLLNITELETQVKSLVEEKRGFITQVGELEKAKCDLQAEVKDRDGQIATLTENIEARAQEMQEHIASLKGEHSKEIEELQAARQAQLDGLKEEHTVLVSELEEQIAGLHEHVDGAHLDIDNLKNNITSLEGNLVEERTKSDTLSTERDRILADLEAHKSLAVTQETNVLSLHADIAARDEELASIKETNKSLQAEHEELQQLADSLDDRKTQEQSSFKDLQAKNAELETQVTSTKAELEERIKALEGERDTAASALVVAQVELSNAKAAAEKIPVLEEEAGKVPALASEKAELEGKVADLESHASQVPSLRAHCDKLAEQLSAANKLIEGLTAAAHAGLNTSSTPASPMMTPLSPKLPQDIPVPESPKLAPQRKVRSRAPSMVRSISSRSSASTRRDKGPKDDMALVIVRDTKDRGSVTVVRKCDLKSPRSRSQPPVKE</sequence>
<feature type="compositionally biased region" description="Low complexity" evidence="2">
    <location>
        <begin position="514"/>
        <end position="530"/>
    </location>
</feature>
<feature type="compositionally biased region" description="Low complexity" evidence="2">
    <location>
        <begin position="544"/>
        <end position="555"/>
    </location>
</feature>
<feature type="compositionally biased region" description="Low complexity" evidence="2">
    <location>
        <begin position="385"/>
        <end position="426"/>
    </location>
</feature>
<comment type="caution">
    <text evidence="3">The sequence shown here is derived from an EMBL/GenBank/DDBJ whole genome shotgun (WGS) entry which is preliminary data.</text>
</comment>
<dbReference type="PANTHER" id="PTHR23159">
    <property type="entry name" value="CENTROSOMAL PROTEIN 2"/>
    <property type="match status" value="1"/>
</dbReference>
<dbReference type="Gene3D" id="1.10.287.1490">
    <property type="match status" value="2"/>
</dbReference>
<proteinExistence type="predicted"/>
<dbReference type="Proteomes" id="UP000283895">
    <property type="component" value="Unassembled WGS sequence"/>
</dbReference>
<dbReference type="PANTHER" id="PTHR23159:SF31">
    <property type="entry name" value="CENTROSOME-ASSOCIATED PROTEIN CEP250 ISOFORM X1"/>
    <property type="match status" value="1"/>
</dbReference>
<dbReference type="AlphaFoldDB" id="A0A423VB29"/>
<feature type="region of interest" description="Disordered" evidence="2">
    <location>
        <begin position="1152"/>
        <end position="1225"/>
    </location>
</feature>
<feature type="region of interest" description="Disordered" evidence="2">
    <location>
        <begin position="327"/>
        <end position="454"/>
    </location>
</feature>